<proteinExistence type="predicted"/>
<dbReference type="Gene3D" id="2.60.120.10">
    <property type="entry name" value="Jelly Rolls"/>
    <property type="match status" value="1"/>
</dbReference>
<accession>A0A158G2L7</accession>
<reference evidence="2 3" key="1">
    <citation type="submission" date="2016-01" db="EMBL/GenBank/DDBJ databases">
        <authorList>
            <person name="Oliw E.H."/>
        </authorList>
    </citation>
    <scope>NUCLEOTIDE SEQUENCE [LARGE SCALE GENOMIC DNA]</scope>
    <source>
        <strain evidence="2">LMG 22029</strain>
    </source>
</reference>
<dbReference type="InterPro" id="IPR011051">
    <property type="entry name" value="RmlC_Cupin_sf"/>
</dbReference>
<sequence length="88" mass="9904">MERDDFIEMLAREGFQTTVLVEREAGASLDDHVHPFEAKALILEGELTLEVAGKETRYQAGDVFHLKPNEAHSERYGPDGVCYLVGRK</sequence>
<dbReference type="Pfam" id="PF07883">
    <property type="entry name" value="Cupin_2"/>
    <property type="match status" value="1"/>
</dbReference>
<evidence type="ECO:0000313" key="3">
    <source>
        <dbReference type="Proteomes" id="UP000054893"/>
    </source>
</evidence>
<organism evidence="2 3">
    <name type="scientific">Caballeronia sordidicola</name>
    <name type="common">Burkholderia sordidicola</name>
    <dbReference type="NCBI Taxonomy" id="196367"/>
    <lineage>
        <taxon>Bacteria</taxon>
        <taxon>Pseudomonadati</taxon>
        <taxon>Pseudomonadota</taxon>
        <taxon>Betaproteobacteria</taxon>
        <taxon>Burkholderiales</taxon>
        <taxon>Burkholderiaceae</taxon>
        <taxon>Caballeronia</taxon>
    </lineage>
</organism>
<name>A0A158G2L7_CABSO</name>
<dbReference type="EMBL" id="FCOC02000004">
    <property type="protein sequence ID" value="SAL26325.1"/>
    <property type="molecule type" value="Genomic_DNA"/>
</dbReference>
<dbReference type="AlphaFoldDB" id="A0A158G2L7"/>
<dbReference type="RefSeq" id="WP_060818652.1">
    <property type="nucleotide sequence ID" value="NZ_FCOC02000004.1"/>
</dbReference>
<dbReference type="InterPro" id="IPR013096">
    <property type="entry name" value="Cupin_2"/>
</dbReference>
<dbReference type="OrthoDB" id="8756764at2"/>
<evidence type="ECO:0000313" key="2">
    <source>
        <dbReference type="EMBL" id="SAL26325.1"/>
    </source>
</evidence>
<dbReference type="SUPFAM" id="SSF51182">
    <property type="entry name" value="RmlC-like cupins"/>
    <property type="match status" value="1"/>
</dbReference>
<dbReference type="InterPro" id="IPR014710">
    <property type="entry name" value="RmlC-like_jellyroll"/>
</dbReference>
<feature type="domain" description="Cupin type-2" evidence="1">
    <location>
        <begin position="20"/>
        <end position="73"/>
    </location>
</feature>
<evidence type="ECO:0000259" key="1">
    <source>
        <dbReference type="Pfam" id="PF07883"/>
    </source>
</evidence>
<protein>
    <submittedName>
        <fullName evidence="2">Cupin domain protein</fullName>
    </submittedName>
</protein>
<dbReference type="Proteomes" id="UP000054893">
    <property type="component" value="Unassembled WGS sequence"/>
</dbReference>
<gene>
    <name evidence="2" type="ORF">AWB64_02162</name>
</gene>